<dbReference type="EMBL" id="MG845683">
    <property type="protein sequence ID" value="AVH86150.1"/>
    <property type="molecule type" value="Genomic_DNA"/>
</dbReference>
<organism evidence="1 2">
    <name type="scientific">Pseudomonas phage phiNV3</name>
    <dbReference type="NCBI Taxonomy" id="2079544"/>
    <lineage>
        <taxon>Viruses</taxon>
        <taxon>Duplodnaviria</taxon>
        <taxon>Heunggongvirae</taxon>
        <taxon>Uroviricota</taxon>
        <taxon>Caudoviricetes</taxon>
        <taxon>Autographivirales</taxon>
        <taxon>Autoscriptoviridae</taxon>
        <taxon>Krylovirinae</taxon>
        <taxon>Kirikabuvirus</taxon>
        <taxon>Kirikabuvirus NV3</taxon>
    </lineage>
</organism>
<dbReference type="InterPro" id="IPR024345">
    <property type="entry name" value="DNA_matur_Phage_T7-like"/>
</dbReference>
<name>A0A2P0ZLL5_9CAUD</name>
<dbReference type="Proteomes" id="UP000240855">
    <property type="component" value="Segment"/>
</dbReference>
<protein>
    <submittedName>
        <fullName evidence="1">Putative DNA maturase A</fullName>
    </submittedName>
</protein>
<reference evidence="1 2" key="1">
    <citation type="submission" date="2018-01" db="EMBL/GenBank/DDBJ databases">
        <title>Genome of phiNV3, a phiKMVvirus-like phage infecting Pseudomonas agarici.</title>
        <authorList>
            <person name="Storey N.H."/>
        </authorList>
    </citation>
    <scope>NUCLEOTIDE SEQUENCE [LARGE SCALE GENOMIC DNA]</scope>
</reference>
<evidence type="ECO:0000313" key="2">
    <source>
        <dbReference type="Proteomes" id="UP000240855"/>
    </source>
</evidence>
<dbReference type="Pfam" id="PF11123">
    <property type="entry name" value="DNA_Packaging_2"/>
    <property type="match status" value="1"/>
</dbReference>
<evidence type="ECO:0000313" key="1">
    <source>
        <dbReference type="EMBL" id="AVH86150.1"/>
    </source>
</evidence>
<keyword evidence="2" id="KW-1185">Reference proteome</keyword>
<accession>A0A2P0ZLL5</accession>
<gene>
    <name evidence="1" type="ORF">phiNV3_p41</name>
</gene>
<sequence>MSAKGTASLELMAELHAMLTETFIDDLRWYREQGIPVPAAEKAATAKFLKDNAITCDPADAADIEALRQELQETLKGKRQAALAKVLTGNTADDLAALYGTDTVQ</sequence>
<proteinExistence type="predicted"/>